<evidence type="ECO:0000259" key="2">
    <source>
        <dbReference type="Pfam" id="PF18062"/>
    </source>
</evidence>
<dbReference type="Gene3D" id="2.30.280.20">
    <property type="match status" value="1"/>
</dbReference>
<proteinExistence type="predicted"/>
<protein>
    <recommendedName>
        <fullName evidence="5">Restriction endonuclease</fullName>
    </recommendedName>
</protein>
<dbReference type="GO" id="GO:0003677">
    <property type="term" value="F:DNA binding"/>
    <property type="evidence" value="ECO:0007669"/>
    <property type="project" value="InterPro"/>
</dbReference>
<dbReference type="Pfam" id="PF04471">
    <property type="entry name" value="Mrr_cat"/>
    <property type="match status" value="1"/>
</dbReference>
<dbReference type="GO" id="GO:0004519">
    <property type="term" value="F:endonuclease activity"/>
    <property type="evidence" value="ECO:0007669"/>
    <property type="project" value="InterPro"/>
</dbReference>
<dbReference type="GO" id="GO:0009307">
    <property type="term" value="P:DNA restriction-modification system"/>
    <property type="evidence" value="ECO:0007669"/>
    <property type="project" value="InterPro"/>
</dbReference>
<evidence type="ECO:0000313" key="3">
    <source>
        <dbReference type="EMBL" id="ABV89159.1"/>
    </source>
</evidence>
<dbReference type="KEGG" id="spl:Spea_3849"/>
<dbReference type="AlphaFoldDB" id="A8H9C2"/>
<dbReference type="Pfam" id="PF18062">
    <property type="entry name" value="RE_AspBHI_N"/>
    <property type="match status" value="1"/>
</dbReference>
<sequence>MINIVEIQIGVVLRYKKPSCAVNMYEDGHLNFHFLTKHSEANNLQLEKGINPSAKIKTNSGELVRSAILVSSSPNKKGSIETPWEDFYDVDNGHIRYFGDNKEPGKDPATAPGNKALLEAFRLAHSHSAEERALTPPILFFKRAVINGVAKGYPQFYGLGIINSVELVTQWDNKLARTFTNYAFDFTVLCIASEHEEFEWDWINSRRKKGFSLSITNKASPKSWRQWLIEGSNSLNKLRRRVSKLSLEKTVNQKPIPGSESDRILNEIYIYYANKKHRFEALAEVIAARVIDREFGIYHKGWVTQGSSDGGADFVGKVTLGSGFSKVELIVLGQAKCEALNSPTGGNHIARTVARLKRGWLGVYVTTSYFSDSVQREVIEDKYPIILIHGRRIAEEVAKIVYESEEFESVNSFLVAMDKDYPTRLKQRQAEEVLNI</sequence>
<evidence type="ECO:0000259" key="1">
    <source>
        <dbReference type="Pfam" id="PF04471"/>
    </source>
</evidence>
<dbReference type="STRING" id="398579.Spea_3849"/>
<dbReference type="EMBL" id="CP000851">
    <property type="protein sequence ID" value="ABV89159.1"/>
    <property type="molecule type" value="Genomic_DNA"/>
</dbReference>
<dbReference type="REBASE" id="32364">
    <property type="entry name" value="Spe345ORF3849P"/>
</dbReference>
<dbReference type="InterPro" id="IPR011856">
    <property type="entry name" value="tRNA_endonuc-like_dom_sf"/>
</dbReference>
<feature type="domain" description="Restriction endonuclease AspBHI N-terminal" evidence="2">
    <location>
        <begin position="65"/>
        <end position="231"/>
    </location>
</feature>
<evidence type="ECO:0000313" key="4">
    <source>
        <dbReference type="Proteomes" id="UP000002608"/>
    </source>
</evidence>
<keyword evidence="4" id="KW-1185">Reference proteome</keyword>
<name>A8H9C2_SHEPA</name>
<dbReference type="InterPro" id="IPR041409">
    <property type="entry name" value="RE_AspBHI_N"/>
</dbReference>
<reference evidence="3 4" key="1">
    <citation type="submission" date="2007-10" db="EMBL/GenBank/DDBJ databases">
        <title>Complete sequence of Shewanella pealeana ATCC 700345.</title>
        <authorList>
            <consortium name="US DOE Joint Genome Institute"/>
            <person name="Copeland A."/>
            <person name="Lucas S."/>
            <person name="Lapidus A."/>
            <person name="Barry K."/>
            <person name="Glavina del Rio T."/>
            <person name="Dalin E."/>
            <person name="Tice H."/>
            <person name="Pitluck S."/>
            <person name="Chertkov O."/>
            <person name="Brettin T."/>
            <person name="Bruce D."/>
            <person name="Detter J.C."/>
            <person name="Han C."/>
            <person name="Schmutz J."/>
            <person name="Larimer F."/>
            <person name="Land M."/>
            <person name="Hauser L."/>
            <person name="Kyrpides N."/>
            <person name="Kim E."/>
            <person name="Zhao J.-S.Z."/>
            <person name="Manno D."/>
            <person name="Hawari J."/>
            <person name="Richardson P."/>
        </authorList>
    </citation>
    <scope>NUCLEOTIDE SEQUENCE [LARGE SCALE GENOMIC DNA]</scope>
    <source>
        <strain evidence="4">ATCC 700345 / ANG-SQ1</strain>
    </source>
</reference>
<dbReference type="Proteomes" id="UP000002608">
    <property type="component" value="Chromosome"/>
</dbReference>
<feature type="domain" description="Restriction endonuclease type IV Mrr" evidence="1">
    <location>
        <begin position="296"/>
        <end position="395"/>
    </location>
</feature>
<accession>A8H9C2</accession>
<dbReference type="eggNOG" id="COG1715">
    <property type="taxonomic scope" value="Bacteria"/>
</dbReference>
<evidence type="ECO:0008006" key="5">
    <source>
        <dbReference type="Google" id="ProtNLM"/>
    </source>
</evidence>
<organism evidence="3 4">
    <name type="scientific">Shewanella pealeana (strain ATCC 700345 / ANG-SQ1)</name>
    <dbReference type="NCBI Taxonomy" id="398579"/>
    <lineage>
        <taxon>Bacteria</taxon>
        <taxon>Pseudomonadati</taxon>
        <taxon>Pseudomonadota</taxon>
        <taxon>Gammaproteobacteria</taxon>
        <taxon>Alteromonadales</taxon>
        <taxon>Shewanellaceae</taxon>
        <taxon>Shewanella</taxon>
    </lineage>
</organism>
<dbReference type="HOGENOM" id="CLU_052322_0_0_6"/>
<gene>
    <name evidence="3" type="ordered locus">Spea_3849</name>
</gene>
<dbReference type="Gene3D" id="3.40.1350.10">
    <property type="match status" value="1"/>
</dbReference>
<dbReference type="InterPro" id="IPR007560">
    <property type="entry name" value="Restrct_endonuc_IV_Mrr"/>
</dbReference>